<sequence length="204" mass="24224">MQFTIISYIAIITLFVAIIFLKKKNNGLLFSIIILNAVTETILSINNNLICTMLYCYVHFILWFCLLFKIFKEKRQLKYIISFYSFFCLLNGLCWEGLKSFNNYSFALGTFIYVVSFIIFSLKSLKQENFQLLLSNNYILLSSPVLFFLGMTFIFAFDINELYKEEIAEKGSFLYYWINYPMNIVYYSLINLYIYKENKSHVHV</sequence>
<feature type="transmembrane region" description="Helical" evidence="1">
    <location>
        <begin position="177"/>
        <end position="195"/>
    </location>
</feature>
<feature type="transmembrane region" description="Helical" evidence="1">
    <location>
        <begin position="104"/>
        <end position="125"/>
    </location>
</feature>
<proteinExistence type="predicted"/>
<keyword evidence="1" id="KW-1133">Transmembrane helix</keyword>
<evidence type="ECO:0000313" key="3">
    <source>
        <dbReference type="Proteomes" id="UP000185781"/>
    </source>
</evidence>
<protein>
    <recommendedName>
        <fullName evidence="4">YhhN-like protein</fullName>
    </recommendedName>
</protein>
<dbReference type="STRING" id="373672.SAMN05421785_105224"/>
<name>A0A1N7NYV0_9FLAO</name>
<evidence type="ECO:0000313" key="2">
    <source>
        <dbReference type="EMBL" id="SIT03458.1"/>
    </source>
</evidence>
<evidence type="ECO:0008006" key="4">
    <source>
        <dbReference type="Google" id="ProtNLM"/>
    </source>
</evidence>
<organism evidence="2 3">
    <name type="scientific">Chryseobacterium gambrini</name>
    <dbReference type="NCBI Taxonomy" id="373672"/>
    <lineage>
        <taxon>Bacteria</taxon>
        <taxon>Pseudomonadati</taxon>
        <taxon>Bacteroidota</taxon>
        <taxon>Flavobacteriia</taxon>
        <taxon>Flavobacteriales</taxon>
        <taxon>Weeksellaceae</taxon>
        <taxon>Chryseobacterium group</taxon>
        <taxon>Chryseobacterium</taxon>
    </lineage>
</organism>
<keyword evidence="1" id="KW-0472">Membrane</keyword>
<feature type="transmembrane region" description="Helical" evidence="1">
    <location>
        <begin position="6"/>
        <end position="21"/>
    </location>
</feature>
<evidence type="ECO:0000256" key="1">
    <source>
        <dbReference type="SAM" id="Phobius"/>
    </source>
</evidence>
<feature type="transmembrane region" description="Helical" evidence="1">
    <location>
        <begin position="28"/>
        <end position="46"/>
    </location>
</feature>
<accession>A0A1N7NYV0</accession>
<dbReference type="EMBL" id="FTOV01000005">
    <property type="protein sequence ID" value="SIT03458.1"/>
    <property type="molecule type" value="Genomic_DNA"/>
</dbReference>
<feature type="transmembrane region" description="Helical" evidence="1">
    <location>
        <begin position="52"/>
        <end position="70"/>
    </location>
</feature>
<feature type="transmembrane region" description="Helical" evidence="1">
    <location>
        <begin position="137"/>
        <end position="157"/>
    </location>
</feature>
<dbReference type="AlphaFoldDB" id="A0A1N7NYV0"/>
<dbReference type="Proteomes" id="UP000185781">
    <property type="component" value="Unassembled WGS sequence"/>
</dbReference>
<gene>
    <name evidence="2" type="ORF">SAMN05421785_105224</name>
</gene>
<keyword evidence="1" id="KW-0812">Transmembrane</keyword>
<reference evidence="2 3" key="1">
    <citation type="submission" date="2017-01" db="EMBL/GenBank/DDBJ databases">
        <authorList>
            <person name="Mah S.A."/>
            <person name="Swanson W.J."/>
            <person name="Moy G.W."/>
            <person name="Vacquier V.D."/>
        </authorList>
    </citation>
    <scope>NUCLEOTIDE SEQUENCE [LARGE SCALE GENOMIC DNA]</scope>
    <source>
        <strain evidence="2 3">DSM 18014</strain>
    </source>
</reference>
<feature type="transmembrane region" description="Helical" evidence="1">
    <location>
        <begin position="77"/>
        <end position="98"/>
    </location>
</feature>